<evidence type="ECO:0000256" key="9">
    <source>
        <dbReference type="ARBA" id="ARBA00023014"/>
    </source>
</evidence>
<evidence type="ECO:0000256" key="8">
    <source>
        <dbReference type="ARBA" id="ARBA00023004"/>
    </source>
</evidence>
<dbReference type="SUPFAM" id="SSF51395">
    <property type="entry name" value="FMN-linked oxidoreductases"/>
    <property type="match status" value="1"/>
</dbReference>
<evidence type="ECO:0000256" key="7">
    <source>
        <dbReference type="ARBA" id="ARBA00023002"/>
    </source>
</evidence>
<dbReference type="SUPFAM" id="SSF51905">
    <property type="entry name" value="FAD/NAD(P)-binding domain"/>
    <property type="match status" value="1"/>
</dbReference>
<evidence type="ECO:0000313" key="13">
    <source>
        <dbReference type="Proteomes" id="UP000243924"/>
    </source>
</evidence>
<dbReference type="Pfam" id="PF07992">
    <property type="entry name" value="Pyr_redox_2"/>
    <property type="match status" value="1"/>
</dbReference>
<name>A0A1H2FTD5_9GAMM</name>
<evidence type="ECO:0000259" key="11">
    <source>
        <dbReference type="Pfam" id="PF07992"/>
    </source>
</evidence>
<keyword evidence="13" id="KW-1185">Reference proteome</keyword>
<evidence type="ECO:0000256" key="6">
    <source>
        <dbReference type="ARBA" id="ARBA00022723"/>
    </source>
</evidence>
<evidence type="ECO:0000256" key="1">
    <source>
        <dbReference type="ARBA" id="ARBA00001917"/>
    </source>
</evidence>
<sequence>MNVQARYPHLLAPLDLGFTTLRNRSLMGSMHTGLEERPHGFERMAAYFAERAKGGVGLIVTGGIGPNEEGSVGKGAAKLTTPEEAEHHTLVTKAVHEAGGKICMQILHAGRYAYTPDLVSASAVRAPINPFTPKELDEAGIEKQINDFVNCAKLAQQAGYDGVEIMGSEGYFINQFLVSHVNKRTDRWGGSYENRMRLPVEIVRRVREGVGANFIIIYRLSMLDLIEDGSTWDEVVMLAKAIEKAGATIINTGIGWHEARIPTIATKVPRGAFTKVTAKLKGEVSIPLVTTNRINTPEVADQVLADGDADMISMARPFLADPEFVLKAAEGRADEINTCIGCNQACLDHTFGGKLTSCLVNPRACHETELNYIPTTQVKKLAVVGAGPAGLAAATIAAERGHSVTLFDAADEIGGQFNIAKRIPGKEEFYETLRYFSKMISKHGVQLALGKRVTAEDLKDFDEVILATGIVPRTPEIPGIEHAKVISYLDAILERKPVGDKVAVIGAGGIGFDVSEFITHAGESPSQNNELFWKEWGIDPAIEARGGIKGVQAHPHPPARDVFLLQRKDTKVGSGLGKTTGWIHRTGLKNKQVKMLNSVSYEKIDDQGLHVRVADGEPQVLPVDTIIVCAGQESLRELQAGIESLGKPVHLIGGADVAAELDAKRAIDQGARLAAAI</sequence>
<dbReference type="OrthoDB" id="8523426at2"/>
<keyword evidence="6" id="KW-0479">Metal-binding</keyword>
<evidence type="ECO:0000256" key="2">
    <source>
        <dbReference type="ARBA" id="ARBA00001966"/>
    </source>
</evidence>
<reference evidence="13" key="1">
    <citation type="submission" date="2016-10" db="EMBL/GenBank/DDBJ databases">
        <authorList>
            <person name="Varghese N."/>
            <person name="Submissions S."/>
        </authorList>
    </citation>
    <scope>NUCLEOTIDE SEQUENCE [LARGE SCALE GENOMIC DNA]</scope>
    <source>
        <strain evidence="13">CECT 8338</strain>
    </source>
</reference>
<dbReference type="Proteomes" id="UP000243924">
    <property type="component" value="Chromosome I"/>
</dbReference>
<dbReference type="InterPro" id="IPR051793">
    <property type="entry name" value="NADH:flavin_oxidoreductase"/>
</dbReference>
<dbReference type="InterPro" id="IPR036188">
    <property type="entry name" value="FAD/NAD-bd_sf"/>
</dbReference>
<evidence type="ECO:0000259" key="10">
    <source>
        <dbReference type="Pfam" id="PF00724"/>
    </source>
</evidence>
<dbReference type="Gene3D" id="3.40.50.720">
    <property type="entry name" value="NAD(P)-binding Rossmann-like Domain"/>
    <property type="match status" value="1"/>
</dbReference>
<dbReference type="InterPro" id="IPR023753">
    <property type="entry name" value="FAD/NAD-binding_dom"/>
</dbReference>
<dbReference type="InterPro" id="IPR013785">
    <property type="entry name" value="Aldolase_TIM"/>
</dbReference>
<keyword evidence="8" id="KW-0408">Iron</keyword>
<dbReference type="EMBL" id="LT629787">
    <property type="protein sequence ID" value="SDU10594.1"/>
    <property type="molecule type" value="Genomic_DNA"/>
</dbReference>
<feature type="domain" description="NADH:flavin oxidoreductase/NADH oxidase N-terminal" evidence="10">
    <location>
        <begin position="10"/>
        <end position="335"/>
    </location>
</feature>
<comment type="cofactor">
    <cofactor evidence="1">
        <name>FMN</name>
        <dbReference type="ChEBI" id="CHEBI:58210"/>
    </cofactor>
</comment>
<evidence type="ECO:0000256" key="3">
    <source>
        <dbReference type="ARBA" id="ARBA00011048"/>
    </source>
</evidence>
<protein>
    <submittedName>
        <fullName evidence="12">2,4-dienoyl-CoA reductase</fullName>
    </submittedName>
</protein>
<dbReference type="PRINTS" id="PR00368">
    <property type="entry name" value="FADPNR"/>
</dbReference>
<dbReference type="SUPFAM" id="SSF51971">
    <property type="entry name" value="Nucleotide-binding domain"/>
    <property type="match status" value="1"/>
</dbReference>
<dbReference type="GO" id="GO:0008670">
    <property type="term" value="F:2,4-dienoyl-CoA reductase (NADPH) activity"/>
    <property type="evidence" value="ECO:0007669"/>
    <property type="project" value="TreeGrafter"/>
</dbReference>
<dbReference type="GO" id="GO:0051536">
    <property type="term" value="F:iron-sulfur cluster binding"/>
    <property type="evidence" value="ECO:0007669"/>
    <property type="project" value="UniProtKB-KW"/>
</dbReference>
<gene>
    <name evidence="12" type="ORF">SAMN05216210_1788</name>
</gene>
<dbReference type="CDD" id="cd02930">
    <property type="entry name" value="DCR_FMN"/>
    <property type="match status" value="1"/>
</dbReference>
<dbReference type="Gene3D" id="3.20.20.70">
    <property type="entry name" value="Aldolase class I"/>
    <property type="match status" value="1"/>
</dbReference>
<evidence type="ECO:0000313" key="12">
    <source>
        <dbReference type="EMBL" id="SDU10594.1"/>
    </source>
</evidence>
<keyword evidence="9" id="KW-0411">Iron-sulfur</keyword>
<comment type="similarity">
    <text evidence="3">In the N-terminal section; belongs to the NADH:flavin oxidoreductase/NADH oxidase family.</text>
</comment>
<evidence type="ECO:0000256" key="4">
    <source>
        <dbReference type="ARBA" id="ARBA00022630"/>
    </source>
</evidence>
<evidence type="ECO:0000256" key="5">
    <source>
        <dbReference type="ARBA" id="ARBA00022643"/>
    </source>
</evidence>
<feature type="domain" description="FAD/NAD(P)-binding" evidence="11">
    <location>
        <begin position="380"/>
        <end position="644"/>
    </location>
</feature>
<dbReference type="FunFam" id="3.50.50.60:FF:000113">
    <property type="entry name" value="NADPH-dependent 2,4-dienoyl-CoA reductase"/>
    <property type="match status" value="1"/>
</dbReference>
<dbReference type="Gene3D" id="3.50.50.60">
    <property type="entry name" value="FAD/NAD(P)-binding domain"/>
    <property type="match status" value="1"/>
</dbReference>
<dbReference type="FunFam" id="3.20.20.70:FF:000082">
    <property type="entry name" value="NADPH-dependent 2,4-dienoyl-CoA reductase"/>
    <property type="match status" value="1"/>
</dbReference>
<dbReference type="AlphaFoldDB" id="A0A1H2FTD5"/>
<dbReference type="RefSeq" id="WP_092386118.1">
    <property type="nucleotide sequence ID" value="NZ_LT629787.1"/>
</dbReference>
<proteinExistence type="inferred from homology"/>
<dbReference type="PANTHER" id="PTHR42917">
    <property type="entry name" value="2,4-DIENOYL-COA REDUCTASE"/>
    <property type="match status" value="1"/>
</dbReference>
<dbReference type="InterPro" id="IPR001155">
    <property type="entry name" value="OxRdtase_FMN_N"/>
</dbReference>
<dbReference type="Pfam" id="PF00724">
    <property type="entry name" value="Oxidored_FMN"/>
    <property type="match status" value="1"/>
</dbReference>
<dbReference type="PRINTS" id="PR00411">
    <property type="entry name" value="PNDRDTASEI"/>
</dbReference>
<keyword evidence="7" id="KW-0560">Oxidoreductase</keyword>
<dbReference type="GO" id="GO:0046872">
    <property type="term" value="F:metal ion binding"/>
    <property type="evidence" value="ECO:0007669"/>
    <property type="project" value="UniProtKB-KW"/>
</dbReference>
<accession>A0A1H2FTD5</accession>
<comment type="cofactor">
    <cofactor evidence="2">
        <name>[4Fe-4S] cluster</name>
        <dbReference type="ChEBI" id="CHEBI:49883"/>
    </cofactor>
</comment>
<organism evidence="12 13">
    <name type="scientific">Halopseudomonas salegens</name>
    <dbReference type="NCBI Taxonomy" id="1434072"/>
    <lineage>
        <taxon>Bacteria</taxon>
        <taxon>Pseudomonadati</taxon>
        <taxon>Pseudomonadota</taxon>
        <taxon>Gammaproteobacteria</taxon>
        <taxon>Pseudomonadales</taxon>
        <taxon>Pseudomonadaceae</taxon>
        <taxon>Halopseudomonas</taxon>
    </lineage>
</organism>
<dbReference type="GO" id="GO:0010181">
    <property type="term" value="F:FMN binding"/>
    <property type="evidence" value="ECO:0007669"/>
    <property type="project" value="InterPro"/>
</dbReference>
<dbReference type="GO" id="GO:0033543">
    <property type="term" value="P:fatty acid beta-oxidation, unsaturated, even number, reductase/isomerase pathway"/>
    <property type="evidence" value="ECO:0007669"/>
    <property type="project" value="TreeGrafter"/>
</dbReference>
<dbReference type="PANTHER" id="PTHR42917:SF2">
    <property type="entry name" value="2,4-DIENOYL-COA REDUCTASE [(2E)-ENOYL-COA-PRODUCING]"/>
    <property type="match status" value="1"/>
</dbReference>
<keyword evidence="5" id="KW-0288">FMN</keyword>
<dbReference type="STRING" id="1434072.SAMN05216210_1788"/>
<keyword evidence="4" id="KW-0285">Flavoprotein</keyword>